<comment type="subcellular location">
    <subcellularLocation>
        <location evidence="1">Membrane</location>
        <topology evidence="1">Single-pass membrane protein</topology>
    </subcellularLocation>
</comment>
<proteinExistence type="predicted"/>
<dbReference type="PANTHER" id="PTHR33162">
    <property type="entry name" value="SEC-INDEPENDENT PROTEIN TRANSLOCASE PROTEIN TATA, CHLOROPLASTIC"/>
    <property type="match status" value="1"/>
</dbReference>
<protein>
    <submittedName>
        <fullName evidence="9">Sec-independent translocation protein MttA</fullName>
    </submittedName>
</protein>
<comment type="caution">
    <text evidence="9">The sequence shown here is derived from an EMBL/GenBank/DDBJ whole genome shotgun (WGS) entry which is preliminary data.</text>
</comment>
<dbReference type="PANTHER" id="PTHR33162:SF1">
    <property type="entry name" value="SEC-INDEPENDENT PROTEIN TRANSLOCASE PROTEIN TATA, CHLOROPLASTIC"/>
    <property type="match status" value="1"/>
</dbReference>
<accession>A0A4Q1SEJ4</accession>
<dbReference type="GO" id="GO:0015031">
    <property type="term" value="P:protein transport"/>
    <property type="evidence" value="ECO:0007669"/>
    <property type="project" value="UniProtKB-KW"/>
</dbReference>
<reference evidence="9 10" key="1">
    <citation type="journal article" date="2016" name="Int. J. Syst. Evol. Microbiol.">
        <title>Acidipila dinghuensis sp. nov., an acidobacterium isolated from forest soil.</title>
        <authorList>
            <person name="Jiang Y.W."/>
            <person name="Wang J."/>
            <person name="Chen M.H."/>
            <person name="Lv Y.Y."/>
            <person name="Qiu L.H."/>
        </authorList>
    </citation>
    <scope>NUCLEOTIDE SEQUENCE [LARGE SCALE GENOMIC DNA]</scope>
    <source>
        <strain evidence="9 10">DHOF10</strain>
    </source>
</reference>
<dbReference type="RefSeq" id="WP_129208722.1">
    <property type="nucleotide sequence ID" value="NZ_BMGU01000004.1"/>
</dbReference>
<evidence type="ECO:0000256" key="2">
    <source>
        <dbReference type="ARBA" id="ARBA00022448"/>
    </source>
</evidence>
<keyword evidence="4" id="KW-0653">Protein transport</keyword>
<dbReference type="AlphaFoldDB" id="A0A4Q1SEJ4"/>
<feature type="region of interest" description="Disordered" evidence="8">
    <location>
        <begin position="48"/>
        <end position="155"/>
    </location>
</feature>
<evidence type="ECO:0000256" key="1">
    <source>
        <dbReference type="ARBA" id="ARBA00004167"/>
    </source>
</evidence>
<dbReference type="Proteomes" id="UP000290253">
    <property type="component" value="Unassembled WGS sequence"/>
</dbReference>
<evidence type="ECO:0000256" key="6">
    <source>
        <dbReference type="ARBA" id="ARBA00023010"/>
    </source>
</evidence>
<feature type="compositionally biased region" description="Polar residues" evidence="8">
    <location>
        <begin position="120"/>
        <end position="134"/>
    </location>
</feature>
<dbReference type="OrthoDB" id="9800908at2"/>
<evidence type="ECO:0000256" key="3">
    <source>
        <dbReference type="ARBA" id="ARBA00022692"/>
    </source>
</evidence>
<gene>
    <name evidence="9" type="ORF">ESZ00_13210</name>
</gene>
<keyword evidence="3" id="KW-0812">Transmembrane</keyword>
<evidence type="ECO:0000256" key="7">
    <source>
        <dbReference type="ARBA" id="ARBA00023136"/>
    </source>
</evidence>
<keyword evidence="2" id="KW-0813">Transport</keyword>
<dbReference type="GO" id="GO:0016020">
    <property type="term" value="C:membrane"/>
    <property type="evidence" value="ECO:0007669"/>
    <property type="project" value="UniProtKB-SubCell"/>
</dbReference>
<organism evidence="9 10">
    <name type="scientific">Silvibacterium dinghuense</name>
    <dbReference type="NCBI Taxonomy" id="1560006"/>
    <lineage>
        <taxon>Bacteria</taxon>
        <taxon>Pseudomonadati</taxon>
        <taxon>Acidobacteriota</taxon>
        <taxon>Terriglobia</taxon>
        <taxon>Terriglobales</taxon>
        <taxon>Acidobacteriaceae</taxon>
        <taxon>Silvibacterium</taxon>
    </lineage>
</organism>
<keyword evidence="5" id="KW-1133">Transmembrane helix</keyword>
<evidence type="ECO:0000313" key="10">
    <source>
        <dbReference type="Proteomes" id="UP000290253"/>
    </source>
</evidence>
<dbReference type="EMBL" id="SDMK01000002">
    <property type="protein sequence ID" value="RXS95525.1"/>
    <property type="molecule type" value="Genomic_DNA"/>
</dbReference>
<keyword evidence="7" id="KW-0472">Membrane</keyword>
<evidence type="ECO:0000256" key="5">
    <source>
        <dbReference type="ARBA" id="ARBA00022989"/>
    </source>
</evidence>
<dbReference type="Gene3D" id="1.20.5.3310">
    <property type="match status" value="1"/>
</dbReference>
<evidence type="ECO:0000313" key="9">
    <source>
        <dbReference type="EMBL" id="RXS95525.1"/>
    </source>
</evidence>
<dbReference type="InterPro" id="IPR003369">
    <property type="entry name" value="TatA/B/E"/>
</dbReference>
<name>A0A4Q1SEJ4_9BACT</name>
<keyword evidence="6" id="KW-0811">Translocation</keyword>
<feature type="compositionally biased region" description="Basic and acidic residues" evidence="8">
    <location>
        <begin position="48"/>
        <end position="65"/>
    </location>
</feature>
<sequence>MHFADSIVIFVLALILFGPKKLPEIGRQIGKLLVEFRRASNEFKAQIDEELRTMEQQERQKKLEEAASQNTPAPELPASTGPAILPPSTGTPVATSDPFGAVMSTEMPPIAAPQPVDDTFPSTPHHSAGTSEPGNSPIPESPAEAGSAQASAQHG</sequence>
<evidence type="ECO:0000256" key="4">
    <source>
        <dbReference type="ARBA" id="ARBA00022927"/>
    </source>
</evidence>
<evidence type="ECO:0000256" key="8">
    <source>
        <dbReference type="SAM" id="MobiDB-lite"/>
    </source>
</evidence>
<dbReference type="Pfam" id="PF02416">
    <property type="entry name" value="TatA_B_E"/>
    <property type="match status" value="1"/>
</dbReference>
<keyword evidence="10" id="KW-1185">Reference proteome</keyword>